<evidence type="ECO:0000256" key="1">
    <source>
        <dbReference type="SAM" id="MobiDB-lite"/>
    </source>
</evidence>
<feature type="transmembrane region" description="Helical" evidence="2">
    <location>
        <begin position="549"/>
        <end position="576"/>
    </location>
</feature>
<gene>
    <name evidence="3" type="ORF">DPMN_046033</name>
</gene>
<dbReference type="AlphaFoldDB" id="A0A9D4D572"/>
<dbReference type="EMBL" id="JAIWYP010000011">
    <property type="protein sequence ID" value="KAH3739381.1"/>
    <property type="molecule type" value="Genomic_DNA"/>
</dbReference>
<evidence type="ECO:0000313" key="4">
    <source>
        <dbReference type="Proteomes" id="UP000828390"/>
    </source>
</evidence>
<feature type="transmembrane region" description="Helical" evidence="2">
    <location>
        <begin position="896"/>
        <end position="915"/>
    </location>
</feature>
<dbReference type="Proteomes" id="UP000828390">
    <property type="component" value="Unassembled WGS sequence"/>
</dbReference>
<evidence type="ECO:0000256" key="2">
    <source>
        <dbReference type="SAM" id="Phobius"/>
    </source>
</evidence>
<keyword evidence="2" id="KW-1133">Transmembrane helix</keyword>
<feature type="transmembrane region" description="Helical" evidence="2">
    <location>
        <begin position="949"/>
        <end position="968"/>
    </location>
</feature>
<feature type="transmembrane region" description="Helical" evidence="2">
    <location>
        <begin position="410"/>
        <end position="429"/>
    </location>
</feature>
<reference evidence="3" key="1">
    <citation type="journal article" date="2019" name="bioRxiv">
        <title>The Genome of the Zebra Mussel, Dreissena polymorpha: A Resource for Invasive Species Research.</title>
        <authorList>
            <person name="McCartney M.A."/>
            <person name="Auch B."/>
            <person name="Kono T."/>
            <person name="Mallez S."/>
            <person name="Zhang Y."/>
            <person name="Obille A."/>
            <person name="Becker A."/>
            <person name="Abrahante J.E."/>
            <person name="Garbe J."/>
            <person name="Badalamenti J.P."/>
            <person name="Herman A."/>
            <person name="Mangelson H."/>
            <person name="Liachko I."/>
            <person name="Sullivan S."/>
            <person name="Sone E.D."/>
            <person name="Koren S."/>
            <person name="Silverstein K.A.T."/>
            <person name="Beckman K.B."/>
            <person name="Gohl D.M."/>
        </authorList>
    </citation>
    <scope>NUCLEOTIDE SEQUENCE</scope>
    <source>
        <strain evidence="3">Duluth1</strain>
        <tissue evidence="3">Whole animal</tissue>
    </source>
</reference>
<dbReference type="OrthoDB" id="10046650at2759"/>
<feature type="transmembrane region" description="Helical" evidence="2">
    <location>
        <begin position="436"/>
        <end position="455"/>
    </location>
</feature>
<feature type="region of interest" description="Disordered" evidence="1">
    <location>
        <begin position="1"/>
        <end position="54"/>
    </location>
</feature>
<feature type="compositionally biased region" description="Acidic residues" evidence="1">
    <location>
        <begin position="23"/>
        <end position="54"/>
    </location>
</feature>
<feature type="transmembrane region" description="Helical" evidence="2">
    <location>
        <begin position="665"/>
        <end position="688"/>
    </location>
</feature>
<sequence>MSIPGQQEVLHRSGHQHQGDLPGIEDLDDISYSDDTTDDDSDYGADKEDNDEYPDERAVIKDPGCFRYNKKMIMVSLPCAVMVMTLVGELFLIAASFGAGIILILDPKGEKRRCVILYTILFVCCHAFTIFSILPLLWLSILNIFLIGVVNMYVILTGGLIALQFAYVRKYELKIALTIEKMLFSLYPWCCVILLTWTSSAVVNWEILPYVFITIGFVYLQLFIAPHSSSFKVENKVEKPSVEDEFNVVPEAISLLMAIVYCTAPACLHMFLHLVNNPFRLLFSFTVLMHLIFILSLSVFLTSLMSLRAITDYTGWQYKYIYRGRWVSGSVCTTLVYPVLIHYQLSSHFLPWLPAGIAIYALYGALLSDKRFMGTSLMLLPLPCLLFGYWLTWLPWKIVLTMIFGLEVQVLYVLLMVNCVLCFLCAYTSSYGSEQTLPTFLSIESAVFTLCEVMLYNANLYTQTFLVVTATIVLYTLHRLHIAGKIGSWSYTFCSALHLTKVLVVVIYNSIAIGDTFNMYRAVTLFALAVVLVRVVALEEKIDRSVKEVIYNTAALCAAILINSNPILRVVCVYVLWEEPSLTDILDLGVILCGVSIVLVGSLQMPQEYQTFVRQLGAIITSFGVLVLILQPSVSFSLWSLLQWGDVWSVILVACVLLTDTVKTLPHLATCAIIVGVCPAIRMATLMYAESDELNVGATFVRSLVYIPACISLAMILFMFIKLDVRTRQLEKLLLVLCCVLGMLSALLLFIDIGLSDKEPVMSLPVWKLSAVTAAVVSFSLKILSTTNDLLIPLVEEKTDTKRLLRLPLIGNVSCMVALSLCCALSPVKGLLHDIWCCGASLLLLCLQKDGKFIANIKKENQIVPTIFTCIIILLTSSICRSDLWDSSGLSLLRSLIEIFTILCTLPKYYILWGILWQDKLIMSEQWVVFLVPLHGVYLLYGSSFSSQALALVGLYSGIWMMVMRLPLTPHRTED</sequence>
<name>A0A9D4D572_DREPO</name>
<feature type="transmembrane region" description="Helical" evidence="2">
    <location>
        <begin position="489"/>
        <end position="513"/>
    </location>
</feature>
<feature type="transmembrane region" description="Helical" evidence="2">
    <location>
        <begin position="175"/>
        <end position="195"/>
    </location>
</feature>
<organism evidence="3 4">
    <name type="scientific">Dreissena polymorpha</name>
    <name type="common">Zebra mussel</name>
    <name type="synonym">Mytilus polymorpha</name>
    <dbReference type="NCBI Taxonomy" id="45954"/>
    <lineage>
        <taxon>Eukaryota</taxon>
        <taxon>Metazoa</taxon>
        <taxon>Spiralia</taxon>
        <taxon>Lophotrochozoa</taxon>
        <taxon>Mollusca</taxon>
        <taxon>Bivalvia</taxon>
        <taxon>Autobranchia</taxon>
        <taxon>Heteroconchia</taxon>
        <taxon>Euheterodonta</taxon>
        <taxon>Imparidentia</taxon>
        <taxon>Neoheterodontei</taxon>
        <taxon>Myida</taxon>
        <taxon>Dreissenoidea</taxon>
        <taxon>Dreissenidae</taxon>
        <taxon>Dreissena</taxon>
    </lineage>
</organism>
<feature type="transmembrane region" description="Helical" evidence="2">
    <location>
        <begin position="582"/>
        <end position="600"/>
    </location>
</feature>
<dbReference type="PANTHER" id="PTHR35313">
    <property type="entry name" value="NO EXINE FORMATION 1"/>
    <property type="match status" value="1"/>
</dbReference>
<proteinExistence type="predicted"/>
<feature type="transmembrane region" description="Helical" evidence="2">
    <location>
        <begin position="636"/>
        <end position="658"/>
    </location>
</feature>
<feature type="transmembrane region" description="Helical" evidence="2">
    <location>
        <begin position="349"/>
        <end position="367"/>
    </location>
</feature>
<keyword evidence="4" id="KW-1185">Reference proteome</keyword>
<feature type="transmembrane region" description="Helical" evidence="2">
    <location>
        <begin position="700"/>
        <end position="721"/>
    </location>
</feature>
<feature type="transmembrane region" description="Helical" evidence="2">
    <location>
        <begin position="207"/>
        <end position="225"/>
    </location>
</feature>
<feature type="transmembrane region" description="Helical" evidence="2">
    <location>
        <begin position="379"/>
        <end position="404"/>
    </location>
</feature>
<keyword evidence="2" id="KW-0472">Membrane</keyword>
<feature type="transmembrane region" description="Helical" evidence="2">
    <location>
        <begin position="733"/>
        <end position="754"/>
    </location>
</feature>
<feature type="transmembrane region" description="Helical" evidence="2">
    <location>
        <begin position="80"/>
        <end position="103"/>
    </location>
</feature>
<feature type="transmembrane region" description="Helical" evidence="2">
    <location>
        <begin position="144"/>
        <end position="168"/>
    </location>
</feature>
<dbReference type="PANTHER" id="PTHR35313:SF1">
    <property type="entry name" value="NO EXINE FORMATION 1"/>
    <property type="match status" value="1"/>
</dbReference>
<comment type="caution">
    <text evidence="3">The sequence shown here is derived from an EMBL/GenBank/DDBJ whole genome shotgun (WGS) entry which is preliminary data.</text>
</comment>
<evidence type="ECO:0000313" key="3">
    <source>
        <dbReference type="EMBL" id="KAH3739381.1"/>
    </source>
</evidence>
<feature type="transmembrane region" description="Helical" evidence="2">
    <location>
        <begin position="612"/>
        <end position="630"/>
    </location>
</feature>
<feature type="transmembrane region" description="Helical" evidence="2">
    <location>
        <begin position="281"/>
        <end position="305"/>
    </location>
</feature>
<reference evidence="3" key="2">
    <citation type="submission" date="2020-11" db="EMBL/GenBank/DDBJ databases">
        <authorList>
            <person name="McCartney M.A."/>
            <person name="Auch B."/>
            <person name="Kono T."/>
            <person name="Mallez S."/>
            <person name="Becker A."/>
            <person name="Gohl D.M."/>
            <person name="Silverstein K.A.T."/>
            <person name="Koren S."/>
            <person name="Bechman K.B."/>
            <person name="Herman A."/>
            <person name="Abrahante J.E."/>
            <person name="Garbe J."/>
        </authorList>
    </citation>
    <scope>NUCLEOTIDE SEQUENCE</scope>
    <source>
        <strain evidence="3">Duluth1</strain>
        <tissue evidence="3">Whole animal</tissue>
    </source>
</reference>
<feature type="transmembrane region" description="Helical" evidence="2">
    <location>
        <begin position="863"/>
        <end position="884"/>
    </location>
</feature>
<accession>A0A9D4D572</accession>
<feature type="transmembrane region" description="Helical" evidence="2">
    <location>
        <begin position="246"/>
        <end position="275"/>
    </location>
</feature>
<protein>
    <submittedName>
        <fullName evidence="3">Uncharacterized protein</fullName>
    </submittedName>
</protein>
<feature type="transmembrane region" description="Helical" evidence="2">
    <location>
        <begin position="115"/>
        <end position="138"/>
    </location>
</feature>
<feature type="transmembrane region" description="Helical" evidence="2">
    <location>
        <begin position="461"/>
        <end position="477"/>
    </location>
</feature>
<keyword evidence="2" id="KW-0812">Transmembrane</keyword>
<feature type="transmembrane region" description="Helical" evidence="2">
    <location>
        <begin position="326"/>
        <end position="343"/>
    </location>
</feature>
<feature type="transmembrane region" description="Helical" evidence="2">
    <location>
        <begin position="519"/>
        <end position="537"/>
    </location>
</feature>
<feature type="transmembrane region" description="Helical" evidence="2">
    <location>
        <begin position="766"/>
        <end position="784"/>
    </location>
</feature>